<keyword evidence="6 10" id="KW-0560">Oxidoreductase</keyword>
<dbReference type="GO" id="GO:0005971">
    <property type="term" value="C:ribonucleoside-diphosphate reductase complex"/>
    <property type="evidence" value="ECO:0007669"/>
    <property type="project" value="TreeGrafter"/>
</dbReference>
<evidence type="ECO:0000313" key="12">
    <source>
        <dbReference type="EMBL" id="EIJ89002.1"/>
    </source>
</evidence>
<dbReference type="PROSITE" id="PS51161">
    <property type="entry name" value="ATP_CONE"/>
    <property type="match status" value="1"/>
</dbReference>
<dbReference type="SUPFAM" id="SSF51998">
    <property type="entry name" value="PFL-like glycyl radical enzymes"/>
    <property type="match status" value="1"/>
</dbReference>
<dbReference type="Gene3D" id="3.20.70.20">
    <property type="match status" value="1"/>
</dbReference>
<dbReference type="EC" id="1.17.4.1" evidence="2 10"/>
<dbReference type="GO" id="GO:0004748">
    <property type="term" value="F:ribonucleoside-diphosphate reductase activity, thioredoxin disulfide as acceptor"/>
    <property type="evidence" value="ECO:0007669"/>
    <property type="project" value="UniProtKB-EC"/>
</dbReference>
<feature type="domain" description="ATP-cone" evidence="11">
    <location>
        <begin position="5"/>
        <end position="95"/>
    </location>
</feature>
<dbReference type="PROSITE" id="PS00089">
    <property type="entry name" value="RIBORED_LARGE"/>
    <property type="match status" value="1"/>
</dbReference>
<keyword evidence="7 10" id="KW-0215">Deoxyribonucleotide synthesis</keyword>
<dbReference type="UniPathway" id="UPA00326"/>
<accession>I3EIF5</accession>
<proteinExistence type="inferred from homology"/>
<dbReference type="InterPro" id="IPR013509">
    <property type="entry name" value="RNR_lsu_N"/>
</dbReference>
<evidence type="ECO:0000256" key="10">
    <source>
        <dbReference type="RuleBase" id="RU003410"/>
    </source>
</evidence>
<dbReference type="CDD" id="cd01679">
    <property type="entry name" value="RNR_I"/>
    <property type="match status" value="1"/>
</dbReference>
<dbReference type="PANTHER" id="PTHR11573:SF6">
    <property type="entry name" value="RIBONUCLEOSIDE-DIPHOSPHATE REDUCTASE LARGE SUBUNIT"/>
    <property type="match status" value="1"/>
</dbReference>
<dbReference type="HOGENOM" id="CLU_000404_1_0_1"/>
<protein>
    <recommendedName>
        <fullName evidence="2 10">Ribonucleoside-diphosphate reductase</fullName>
        <ecNumber evidence="2 10">1.17.4.1</ecNumber>
    </recommendedName>
</protein>
<dbReference type="InterPro" id="IPR000788">
    <property type="entry name" value="RNR_lg_C"/>
</dbReference>
<dbReference type="GO" id="GO:0009263">
    <property type="term" value="P:deoxyribonucleotide biosynthetic process"/>
    <property type="evidence" value="ECO:0007669"/>
    <property type="project" value="UniProtKB-KW"/>
</dbReference>
<dbReference type="Pfam" id="PF00317">
    <property type="entry name" value="Ribonuc_red_lgN"/>
    <property type="match status" value="1"/>
</dbReference>
<reference evidence="12" key="1">
    <citation type="submission" date="2011-01" db="EMBL/GenBank/DDBJ databases">
        <title>The Genome Sequence of Nematocida parisii strain ERTm3.</title>
        <authorList>
            <consortium name="The Broad Institute Genome Sequencing Platform"/>
            <consortium name="The Broad Institute Genome Sequencing Center for Infectious Disease"/>
            <person name="Cuomo C."/>
            <person name="Troemel E."/>
            <person name="Young S.K."/>
            <person name="Zeng Q."/>
            <person name="Gargeya S."/>
            <person name="Fitzgerald M."/>
            <person name="Haas B."/>
            <person name="Abouelleil A."/>
            <person name="Alvarado L."/>
            <person name="Arachchi H.M."/>
            <person name="Berlin A."/>
            <person name="Chapman S.B."/>
            <person name="Gearin G."/>
            <person name="Goldberg J."/>
            <person name="Griggs A."/>
            <person name="Gujja S."/>
            <person name="Hansen M."/>
            <person name="Heiman D."/>
            <person name="Howarth C."/>
            <person name="Larimer J."/>
            <person name="Lui A."/>
            <person name="MacDonald P.J.P."/>
            <person name="McCowen C."/>
            <person name="Montmayeur A."/>
            <person name="Murphy C."/>
            <person name="Neiman D."/>
            <person name="Pearson M."/>
            <person name="Priest M."/>
            <person name="Roberts A."/>
            <person name="Saif S."/>
            <person name="Shea T."/>
            <person name="Sisk P."/>
            <person name="Stolte C."/>
            <person name="Sykes S."/>
            <person name="Wortman J."/>
            <person name="Nusbaum C."/>
            <person name="Birren B."/>
        </authorList>
    </citation>
    <scope>NUCLEOTIDE SEQUENCE</scope>
    <source>
        <strain evidence="12">ERTm3</strain>
    </source>
</reference>
<evidence type="ECO:0000256" key="6">
    <source>
        <dbReference type="ARBA" id="ARBA00023002"/>
    </source>
</evidence>
<dbReference type="EMBL" id="GL870877">
    <property type="protein sequence ID" value="EIJ89002.1"/>
    <property type="molecule type" value="Genomic_DNA"/>
</dbReference>
<evidence type="ECO:0000259" key="11">
    <source>
        <dbReference type="PROSITE" id="PS51161"/>
    </source>
</evidence>
<dbReference type="Proteomes" id="UP000002872">
    <property type="component" value="Unassembled WGS sequence"/>
</dbReference>
<dbReference type="InterPro" id="IPR008926">
    <property type="entry name" value="RNR_R1-su_N"/>
</dbReference>
<comment type="catalytic activity">
    <reaction evidence="10">
        <text>a 2'-deoxyribonucleoside 5'-diphosphate + [thioredoxin]-disulfide + H2O = a ribonucleoside 5'-diphosphate + [thioredoxin]-dithiol</text>
        <dbReference type="Rhea" id="RHEA:23252"/>
        <dbReference type="Rhea" id="RHEA-COMP:10698"/>
        <dbReference type="Rhea" id="RHEA-COMP:10700"/>
        <dbReference type="ChEBI" id="CHEBI:15377"/>
        <dbReference type="ChEBI" id="CHEBI:29950"/>
        <dbReference type="ChEBI" id="CHEBI:50058"/>
        <dbReference type="ChEBI" id="CHEBI:57930"/>
        <dbReference type="ChEBI" id="CHEBI:73316"/>
        <dbReference type="EC" id="1.17.4.1"/>
    </reaction>
</comment>
<evidence type="ECO:0000256" key="7">
    <source>
        <dbReference type="ARBA" id="ARBA00023116"/>
    </source>
</evidence>
<dbReference type="STRING" id="935791.I3EIF5"/>
<dbReference type="InterPro" id="IPR005144">
    <property type="entry name" value="ATP-cone_dom"/>
</dbReference>
<dbReference type="VEuPathDB" id="MicrosporidiaDB:NEQG_00821"/>
<dbReference type="InParanoid" id="I3EIF5"/>
<dbReference type="InterPro" id="IPR039718">
    <property type="entry name" value="Rrm1"/>
</dbReference>
<evidence type="ECO:0000256" key="1">
    <source>
        <dbReference type="ARBA" id="ARBA00010406"/>
    </source>
</evidence>
<comment type="similarity">
    <text evidence="1 10">Belongs to the ribonucleoside diphosphate reductase large chain family.</text>
</comment>
<gene>
    <name evidence="12" type="ORF">NEQG_00821</name>
</gene>
<dbReference type="PANTHER" id="PTHR11573">
    <property type="entry name" value="RIBONUCLEOSIDE-DIPHOSPHATE REDUCTASE LARGE CHAIN"/>
    <property type="match status" value="1"/>
</dbReference>
<evidence type="ECO:0000256" key="8">
    <source>
        <dbReference type="ARBA" id="ARBA00024942"/>
    </source>
</evidence>
<dbReference type="AlphaFoldDB" id="I3EIF5"/>
<evidence type="ECO:0000256" key="5">
    <source>
        <dbReference type="ARBA" id="ARBA00022840"/>
    </source>
</evidence>
<dbReference type="FunCoup" id="I3EIF5">
    <property type="interactions" value="212"/>
</dbReference>
<evidence type="ECO:0000256" key="2">
    <source>
        <dbReference type="ARBA" id="ARBA00012274"/>
    </source>
</evidence>
<sequence>MSRERTILKKGNRVEYSQDILLEYLKGMASGLDSTFIKVNELAEKITMGVCDDMTTEELGVLAAETAADMTTSHPHYSLLAGRIEASFLQKSTPSKFSEAMMKLSNSIIYGTDLKTEIISEKILDIILKNRERLDSAIKDERDFEFSYFGIKTLKRSYLLKSNNVIIERPQYLWMRVSVGIHENDIESVIQTYELMSTKHFIHATPTLFNSGTISPQLSSCFLLAMQSDSIDGIYNTLKQCAVISKHAGGIGVNIHNIRGTGSYIKGTFGHSNGIIPMLRVFDATSKYVDQGGNKRPGSIVVYIEPWHRDIFDFLDLRKNTGKEEMRARNLFLGLWVPDLFMKRVEEDGDWALFCPNMAKGLHEKYGDEFEELYVQYEKEERVEKKVVPARKLWKAILEAEIETGVPYILYKDSCNRKSNQKNLGVIKGSNLCAEIVEYTDPNEIAVCNLASLALPTYIENNEFNFNKLKEVAKIVAKNLNKIIDVNKYPLEQAKNSNMKHRPIGMGVQGLADVYILLGYPFESKEAAELNKAIFETIYFGALEASNELAQKYGPYESYAGSPVSKGILQYDMWGVQPSDRWDWAGLKKKIAAHGVRNSLLVALMPTASTSQILGFNECFEGFTSNIYTRRTLSGEFQIVNSHLVKNLADLGLWGPEMKNIIIEHEGSIQNIPSIPDSIKQLYKTVWEIKQKAVIDQAADRGAYVDQSQSMNIHISTPTFAQLTSMHFYGWKKGLKTGTYYLRTKPSQAAIKFTVDKQQAQEYLQKESAPAPATCSLDGDCLSCGS</sequence>
<organism evidence="12 13">
    <name type="scientific">Nematocida parisii (strain ERTm3)</name>
    <name type="common">Nematode killer fungus</name>
    <dbReference type="NCBI Taxonomy" id="935791"/>
    <lineage>
        <taxon>Eukaryota</taxon>
        <taxon>Fungi</taxon>
        <taxon>Fungi incertae sedis</taxon>
        <taxon>Microsporidia</taxon>
        <taxon>Nematocida</taxon>
    </lineage>
</organism>
<dbReference type="GO" id="GO:0005524">
    <property type="term" value="F:ATP binding"/>
    <property type="evidence" value="ECO:0007669"/>
    <property type="project" value="UniProtKB-UniRule"/>
</dbReference>
<keyword evidence="3" id="KW-0021">Allosteric enzyme</keyword>
<dbReference type="OMA" id="IELPQHM"/>
<evidence type="ECO:0000256" key="9">
    <source>
        <dbReference type="PROSITE-ProRule" id="PRU00492"/>
    </source>
</evidence>
<keyword evidence="5 9" id="KW-0067">ATP-binding</keyword>
<dbReference type="InterPro" id="IPR013346">
    <property type="entry name" value="NrdE_NrdA_C"/>
</dbReference>
<dbReference type="NCBIfam" id="TIGR02506">
    <property type="entry name" value="NrdE_NrdA"/>
    <property type="match status" value="1"/>
</dbReference>
<evidence type="ECO:0000256" key="3">
    <source>
        <dbReference type="ARBA" id="ARBA00022533"/>
    </source>
</evidence>
<name>I3EIF5_NEMP3</name>
<keyword evidence="13" id="KW-1185">Reference proteome</keyword>
<dbReference type="OrthoDB" id="3000483at2759"/>
<dbReference type="Pfam" id="PF02867">
    <property type="entry name" value="Ribonuc_red_lgC"/>
    <property type="match status" value="1"/>
</dbReference>
<dbReference type="SUPFAM" id="SSF48168">
    <property type="entry name" value="R1 subunit of ribonucleotide reductase, N-terminal domain"/>
    <property type="match status" value="1"/>
</dbReference>
<dbReference type="PRINTS" id="PR01183">
    <property type="entry name" value="RIBORDTASEM1"/>
</dbReference>
<evidence type="ECO:0000256" key="4">
    <source>
        <dbReference type="ARBA" id="ARBA00022741"/>
    </source>
</evidence>
<keyword evidence="4 9" id="KW-0547">Nucleotide-binding</keyword>
<comment type="function">
    <text evidence="8 10">Provides the precursors necessary for DNA synthesis. Catalyzes the biosynthesis of deoxyribonucleotides from the corresponding ribonucleotides.</text>
</comment>
<evidence type="ECO:0000313" key="13">
    <source>
        <dbReference type="Proteomes" id="UP000002872"/>
    </source>
</evidence>